<feature type="region of interest" description="Disordered" evidence="2">
    <location>
        <begin position="1"/>
        <end position="40"/>
    </location>
</feature>
<dbReference type="Proteomes" id="UP000805418">
    <property type="component" value="Chromosome 26"/>
</dbReference>
<evidence type="ECO:0000256" key="2">
    <source>
        <dbReference type="SAM" id="MobiDB-lite"/>
    </source>
</evidence>
<feature type="compositionally biased region" description="Polar residues" evidence="2">
    <location>
        <begin position="711"/>
        <end position="727"/>
    </location>
</feature>
<protein>
    <submittedName>
        <fullName evidence="3">M-phase phosphoprotein 9</fullName>
    </submittedName>
</protein>
<keyword evidence="1" id="KW-0175">Coiled coil</keyword>
<dbReference type="Ensembl" id="ENSCAFT00845033605.1">
    <property type="protein sequence ID" value="ENSCAFP00845026309.1"/>
    <property type="gene ID" value="ENSCAFG00845018682.1"/>
</dbReference>
<feature type="coiled-coil region" evidence="1">
    <location>
        <begin position="901"/>
        <end position="960"/>
    </location>
</feature>
<evidence type="ECO:0000313" key="4">
    <source>
        <dbReference type="Proteomes" id="UP000805418"/>
    </source>
</evidence>
<reference evidence="3" key="3">
    <citation type="submission" date="2025-09" db="UniProtKB">
        <authorList>
            <consortium name="Ensembl"/>
        </authorList>
    </citation>
    <scope>IDENTIFICATION</scope>
    <source>
        <strain evidence="3">Boxer</strain>
    </source>
</reference>
<name>A0A8I3S3S1_CANLF</name>
<feature type="region of interest" description="Disordered" evidence="2">
    <location>
        <begin position="700"/>
        <end position="762"/>
    </location>
</feature>
<feature type="compositionally biased region" description="Polar residues" evidence="2">
    <location>
        <begin position="26"/>
        <end position="40"/>
    </location>
</feature>
<feature type="region of interest" description="Disordered" evidence="2">
    <location>
        <begin position="650"/>
        <end position="681"/>
    </location>
</feature>
<dbReference type="PANTHER" id="PTHR14926">
    <property type="entry name" value="M-PHASE PHOSPHOPROTEIN 9"/>
    <property type="match status" value="1"/>
</dbReference>
<dbReference type="OrthoDB" id="6288856at2759"/>
<dbReference type="GeneTree" id="ENSGT00500000044984"/>
<reference evidence="3" key="1">
    <citation type="submission" date="2020-03" db="EMBL/GenBank/DDBJ databases">
        <title>Long-read based genome assembly of a Labrador retriever dog.</title>
        <authorList>
            <person name="Eory L."/>
            <person name="Zhang W."/>
            <person name="Schoenebeck J."/>
        </authorList>
    </citation>
    <scope>NUCLEOTIDE SEQUENCE [LARGE SCALE GENOMIC DNA]</scope>
    <source>
        <strain evidence="3">Labrador retriever</strain>
    </source>
</reference>
<proteinExistence type="predicted"/>
<dbReference type="SUPFAM" id="SSF57997">
    <property type="entry name" value="Tropomyosin"/>
    <property type="match status" value="1"/>
</dbReference>
<dbReference type="AlphaFoldDB" id="A0A8I3S3S1"/>
<evidence type="ECO:0000256" key="1">
    <source>
        <dbReference type="SAM" id="Coils"/>
    </source>
</evidence>
<accession>A0A8I3S3S1</accession>
<feature type="coiled-coil region" evidence="1">
    <location>
        <begin position="459"/>
        <end position="589"/>
    </location>
</feature>
<feature type="compositionally biased region" description="Low complexity" evidence="2">
    <location>
        <begin position="741"/>
        <end position="752"/>
    </location>
</feature>
<organism evidence="3 4">
    <name type="scientific">Canis lupus familiaris</name>
    <name type="common">Dog</name>
    <name type="synonym">Canis familiaris</name>
    <dbReference type="NCBI Taxonomy" id="9615"/>
    <lineage>
        <taxon>Eukaryota</taxon>
        <taxon>Metazoa</taxon>
        <taxon>Chordata</taxon>
        <taxon>Craniata</taxon>
        <taxon>Vertebrata</taxon>
        <taxon>Euteleostomi</taxon>
        <taxon>Mammalia</taxon>
        <taxon>Eutheria</taxon>
        <taxon>Laurasiatheria</taxon>
        <taxon>Carnivora</taxon>
        <taxon>Caniformia</taxon>
        <taxon>Canidae</taxon>
        <taxon>Canis</taxon>
    </lineage>
</organism>
<dbReference type="InterPro" id="IPR026636">
    <property type="entry name" value="MPHOSPH9"/>
</dbReference>
<keyword evidence="4" id="KW-1185">Reference proteome</keyword>
<gene>
    <name evidence="3" type="primary">MPHOSPH9</name>
</gene>
<feature type="region of interest" description="Disordered" evidence="2">
    <location>
        <begin position="150"/>
        <end position="177"/>
    </location>
</feature>
<evidence type="ECO:0000313" key="3">
    <source>
        <dbReference type="Ensembl" id="ENSCAFP00845026309.1"/>
    </source>
</evidence>
<dbReference type="PANTHER" id="PTHR14926:SF1">
    <property type="entry name" value="M-PHASE PHOSPHOPROTEIN 9"/>
    <property type="match status" value="1"/>
</dbReference>
<reference evidence="3" key="2">
    <citation type="submission" date="2025-08" db="UniProtKB">
        <authorList>
            <consortium name="Ensembl"/>
        </authorList>
    </citation>
    <scope>IDENTIFICATION</scope>
    <source>
        <strain evidence="3">Boxer</strain>
    </source>
</reference>
<sequence>MGFFSENSERNEPIISYPKSKEYEMQQETSTSQPDCNVDSSSVSSGYGTFCVSELNTYKSKDSKEFMEHAEVSEGEFGAPLGQTESLVDGVKNKSFHIHTAEEFCPSLKEDISIFPGEFEHSFLGENKISEVYSGKTNSKSITSWAQKLKQNQPKRALTEEGCSKSMQGNEQARKSPVEKSNFTAAKHPHAFYLNRPDESPDSWMSDSGTGLTYWKLEEKDMYHSLPETLEKTFVPASSTDMSPGQVLTLDPTLHMKPNQISGIQPQGFLNALDDRISFSPDSVLEPSMSSHSDVDSFSQASNIASQLSGFPKYPSNTKALPVDSWKNHGFQNESRTSSTFPSVYTITSNDISVNTVDEENTVMATSASVSQSQLPGTVSSVPECISLTSLEDPVILSKIRQNLKEKHARHIADLRAYYESEINSLKQKLEAKEISAAEDWKKTNQILVDRCGQLDSALSEATSRVRTLENKNNLLEIEVSDFKERFNAASSASKILQERIEEMRTSNKEKDNTIIRLKSRLQDLEEAFENAYKLSDDKEARLKQENKMFQDDTLNTTENKLLDAHTQISDLKRIISKLEAQVKQVEHENMLSLRHNSKTPMRSSHANTLATSDVSRRKWLIPGAEYSIFTGQPLDTQNDRMDNQLVETCTTGYHSPPEKDSSPGSSPRSLLKKKQIETSDTPIMKALKELDEGKIFKNWGTQTEKEDTSNKLVNPRQTETSINANRSPEKCAQRQKRFNSASQRSSSLPPSTRKSNTPTKREIMLTPVTVAYSPKRSPKENLSPGFSHLLSKNESSPTRFDILLDDLDTVPVSALQRTNPRKQLQFLPLDDLEEKKYSETATDIHVNHSSSPELLPNGVKKVSVRSAWEKNKSVSYEQCKPASVAPHGNDFEYTAKIRTLAETERFFDELTKEKDQIEAALSRMPSTGGRITLQTRLNQEALEDRLERINRELGSVRMTLKKFHVLRTSANL</sequence>